<dbReference type="InParanoid" id="M4BF45"/>
<dbReference type="EnsemblProtists" id="HpaT804914">
    <property type="protein sequence ID" value="HpaP804914"/>
    <property type="gene ID" value="HpaG804914"/>
</dbReference>
<name>M4BF45_HYAAE</name>
<keyword evidence="2" id="KW-1185">Reference proteome</keyword>
<evidence type="ECO:0000313" key="1">
    <source>
        <dbReference type="EnsemblProtists" id="HpaP804914"/>
    </source>
</evidence>
<organism evidence="1 2">
    <name type="scientific">Hyaloperonospora arabidopsidis (strain Emoy2)</name>
    <name type="common">Downy mildew agent</name>
    <name type="synonym">Peronospora arabidopsidis</name>
    <dbReference type="NCBI Taxonomy" id="559515"/>
    <lineage>
        <taxon>Eukaryota</taxon>
        <taxon>Sar</taxon>
        <taxon>Stramenopiles</taxon>
        <taxon>Oomycota</taxon>
        <taxon>Peronosporomycetes</taxon>
        <taxon>Peronosporales</taxon>
        <taxon>Peronosporaceae</taxon>
        <taxon>Hyaloperonospora</taxon>
    </lineage>
</organism>
<proteinExistence type="predicted"/>
<dbReference type="AlphaFoldDB" id="M4BF45"/>
<reference evidence="1" key="2">
    <citation type="submission" date="2015-06" db="UniProtKB">
        <authorList>
            <consortium name="EnsemblProtists"/>
        </authorList>
    </citation>
    <scope>IDENTIFICATION</scope>
    <source>
        <strain evidence="1">Emoy2</strain>
    </source>
</reference>
<reference evidence="2" key="1">
    <citation type="journal article" date="2010" name="Science">
        <title>Signatures of adaptation to obligate biotrophy in the Hyaloperonospora arabidopsidis genome.</title>
        <authorList>
            <person name="Baxter L."/>
            <person name="Tripathy S."/>
            <person name="Ishaque N."/>
            <person name="Boot N."/>
            <person name="Cabral A."/>
            <person name="Kemen E."/>
            <person name="Thines M."/>
            <person name="Ah-Fong A."/>
            <person name="Anderson R."/>
            <person name="Badejoko W."/>
            <person name="Bittner-Eddy P."/>
            <person name="Boore J.L."/>
            <person name="Chibucos M.C."/>
            <person name="Coates M."/>
            <person name="Dehal P."/>
            <person name="Delehaunty K."/>
            <person name="Dong S."/>
            <person name="Downton P."/>
            <person name="Dumas B."/>
            <person name="Fabro G."/>
            <person name="Fronick C."/>
            <person name="Fuerstenberg S.I."/>
            <person name="Fulton L."/>
            <person name="Gaulin E."/>
            <person name="Govers F."/>
            <person name="Hughes L."/>
            <person name="Humphray S."/>
            <person name="Jiang R.H."/>
            <person name="Judelson H."/>
            <person name="Kamoun S."/>
            <person name="Kyung K."/>
            <person name="Meijer H."/>
            <person name="Minx P."/>
            <person name="Morris P."/>
            <person name="Nelson J."/>
            <person name="Phuntumart V."/>
            <person name="Qutob D."/>
            <person name="Rehmany A."/>
            <person name="Rougon-Cardoso A."/>
            <person name="Ryden P."/>
            <person name="Torto-Alalibo T."/>
            <person name="Studholme D."/>
            <person name="Wang Y."/>
            <person name="Win J."/>
            <person name="Wood J."/>
            <person name="Clifton S.W."/>
            <person name="Rogers J."/>
            <person name="Van den Ackerveken G."/>
            <person name="Jones J.D."/>
            <person name="McDowell J.M."/>
            <person name="Beynon J."/>
            <person name="Tyler B.M."/>
        </authorList>
    </citation>
    <scope>NUCLEOTIDE SEQUENCE [LARGE SCALE GENOMIC DNA]</scope>
    <source>
        <strain evidence="2">Emoy2</strain>
    </source>
</reference>
<dbReference type="HOGENOM" id="CLU_2502737_0_0_1"/>
<accession>M4BF45</accession>
<protein>
    <submittedName>
        <fullName evidence="1">Uncharacterized protein</fullName>
    </submittedName>
</protein>
<sequence>MSWVKSDSCGVGSGQVARKRQHIAGIDTDIPAHVVMSRCTSEYQTNRTSEDRNVNVVRTTDAGIRINAEFESTRYSTCTAAPRAVE</sequence>
<dbReference type="EMBL" id="JH598194">
    <property type="status" value="NOT_ANNOTATED_CDS"/>
    <property type="molecule type" value="Genomic_DNA"/>
</dbReference>
<dbReference type="Proteomes" id="UP000011713">
    <property type="component" value="Unassembled WGS sequence"/>
</dbReference>
<dbReference type="VEuPathDB" id="FungiDB:HpaG804914"/>
<evidence type="ECO:0000313" key="2">
    <source>
        <dbReference type="Proteomes" id="UP000011713"/>
    </source>
</evidence>